<gene>
    <name evidence="1" type="ORF">FRY97_19635</name>
</gene>
<keyword evidence="2" id="KW-1185">Reference proteome</keyword>
<comment type="caution">
    <text evidence="1">The sequence shown here is derived from an EMBL/GenBank/DDBJ whole genome shotgun (WGS) entry which is preliminary data.</text>
</comment>
<proteinExistence type="predicted"/>
<evidence type="ECO:0000313" key="1">
    <source>
        <dbReference type="EMBL" id="TXB61353.1"/>
    </source>
</evidence>
<dbReference type="GO" id="GO:0003677">
    <property type="term" value="F:DNA binding"/>
    <property type="evidence" value="ECO:0007669"/>
    <property type="project" value="InterPro"/>
</dbReference>
<sequence>MEFEENYDPYQHFAKLQIFIQSSLGEPVEPTTEEVLNKWEQMANNLPPRTFMFMVDIRKSDVVRAAGMSLLGYADNFRFNTANFIEWTHENQKNLVAYLTLSMYEVFFDYPNLIRNKSFEYCTTRGIKDRHGKYWNTHQAAYPAQFDENGLMVRYISTYRVLGPYTGQPLETYVYYNDDKYKAELKILSDKVNEIKEGMLQALSLTKQEKWILDLRANAEMSSRQVAEHLEITMKTLHNHHGSINRKARAAFPLNDFANINDVISYLKQQRLI</sequence>
<accession>A0A5C6RGV2</accession>
<dbReference type="InterPro" id="IPR036388">
    <property type="entry name" value="WH-like_DNA-bd_sf"/>
</dbReference>
<name>A0A5C6RGV2_9BACT</name>
<protein>
    <submittedName>
        <fullName evidence="1">Uncharacterized protein</fullName>
    </submittedName>
</protein>
<dbReference type="OrthoDB" id="9915944at2"/>
<dbReference type="Proteomes" id="UP000321580">
    <property type="component" value="Unassembled WGS sequence"/>
</dbReference>
<dbReference type="RefSeq" id="WP_147169312.1">
    <property type="nucleotide sequence ID" value="NZ_VOOR01000064.1"/>
</dbReference>
<dbReference type="Gene3D" id="1.10.10.10">
    <property type="entry name" value="Winged helix-like DNA-binding domain superfamily/Winged helix DNA-binding domain"/>
    <property type="match status" value="1"/>
</dbReference>
<dbReference type="SUPFAM" id="SSF46894">
    <property type="entry name" value="C-terminal effector domain of the bipartite response regulators"/>
    <property type="match status" value="1"/>
</dbReference>
<dbReference type="AlphaFoldDB" id="A0A5C6RGV2"/>
<dbReference type="GO" id="GO:0006355">
    <property type="term" value="P:regulation of DNA-templated transcription"/>
    <property type="evidence" value="ECO:0007669"/>
    <property type="project" value="InterPro"/>
</dbReference>
<organism evidence="1 2">
    <name type="scientific">Phaeodactylibacter luteus</name>
    <dbReference type="NCBI Taxonomy" id="1564516"/>
    <lineage>
        <taxon>Bacteria</taxon>
        <taxon>Pseudomonadati</taxon>
        <taxon>Bacteroidota</taxon>
        <taxon>Saprospiria</taxon>
        <taxon>Saprospirales</taxon>
        <taxon>Haliscomenobacteraceae</taxon>
        <taxon>Phaeodactylibacter</taxon>
    </lineage>
</organism>
<dbReference type="InterPro" id="IPR016032">
    <property type="entry name" value="Sig_transdc_resp-reg_C-effctor"/>
</dbReference>
<dbReference type="EMBL" id="VOOR01000064">
    <property type="protein sequence ID" value="TXB61353.1"/>
    <property type="molecule type" value="Genomic_DNA"/>
</dbReference>
<evidence type="ECO:0000313" key="2">
    <source>
        <dbReference type="Proteomes" id="UP000321580"/>
    </source>
</evidence>
<reference evidence="1 2" key="1">
    <citation type="submission" date="2019-08" db="EMBL/GenBank/DDBJ databases">
        <title>Genome of Phaeodactylibacter luteus.</title>
        <authorList>
            <person name="Bowman J.P."/>
        </authorList>
    </citation>
    <scope>NUCLEOTIDE SEQUENCE [LARGE SCALE GENOMIC DNA]</scope>
    <source>
        <strain evidence="1 2">KCTC 42180</strain>
    </source>
</reference>